<evidence type="ECO:0000259" key="5">
    <source>
        <dbReference type="Pfam" id="PF25989"/>
    </source>
</evidence>
<protein>
    <submittedName>
        <fullName evidence="6">Efflux RND transporter periplasmic adaptor subunit</fullName>
    </submittedName>
</protein>
<comment type="caution">
    <text evidence="6">The sequence shown here is derived from an EMBL/GenBank/DDBJ whole genome shotgun (WGS) entry which is preliminary data.</text>
</comment>
<keyword evidence="7" id="KW-1185">Reference proteome</keyword>
<evidence type="ECO:0000259" key="4">
    <source>
        <dbReference type="Pfam" id="PF25944"/>
    </source>
</evidence>
<dbReference type="Gene3D" id="2.40.50.100">
    <property type="match status" value="1"/>
</dbReference>
<dbReference type="InterPro" id="IPR058625">
    <property type="entry name" value="MdtA-like_BSH"/>
</dbReference>
<evidence type="ECO:0000313" key="6">
    <source>
        <dbReference type="EMBL" id="NLR91872.1"/>
    </source>
</evidence>
<accession>A0A7X8SKK6</accession>
<dbReference type="PANTHER" id="PTHR30158">
    <property type="entry name" value="ACRA/E-RELATED COMPONENT OF DRUG EFFLUX TRANSPORTER"/>
    <property type="match status" value="1"/>
</dbReference>
<feature type="domain" description="Multidrug resistance protein MdtA-like barrel-sandwich hybrid" evidence="3">
    <location>
        <begin position="57"/>
        <end position="197"/>
    </location>
</feature>
<dbReference type="Pfam" id="PF25876">
    <property type="entry name" value="HH_MFP_RND"/>
    <property type="match status" value="1"/>
</dbReference>
<dbReference type="InterPro" id="IPR006143">
    <property type="entry name" value="RND_pump_MFP"/>
</dbReference>
<dbReference type="Gene3D" id="2.40.30.170">
    <property type="match status" value="1"/>
</dbReference>
<dbReference type="GO" id="GO:0030313">
    <property type="term" value="C:cell envelope"/>
    <property type="evidence" value="ECO:0007669"/>
    <property type="project" value="UniProtKB-SubCell"/>
</dbReference>
<gene>
    <name evidence="6" type="ORF">HGP29_11670</name>
</gene>
<dbReference type="Gene3D" id="1.10.287.470">
    <property type="entry name" value="Helix hairpin bin"/>
    <property type="match status" value="1"/>
</dbReference>
<dbReference type="GO" id="GO:0005886">
    <property type="term" value="C:plasma membrane"/>
    <property type="evidence" value="ECO:0007669"/>
    <property type="project" value="TreeGrafter"/>
</dbReference>
<dbReference type="GO" id="GO:0022857">
    <property type="term" value="F:transmembrane transporter activity"/>
    <property type="evidence" value="ECO:0007669"/>
    <property type="project" value="InterPro"/>
</dbReference>
<dbReference type="Pfam" id="PF25944">
    <property type="entry name" value="Beta-barrel_RND"/>
    <property type="match status" value="1"/>
</dbReference>
<organism evidence="6 7">
    <name type="scientific">Flammeovirga agarivorans</name>
    <dbReference type="NCBI Taxonomy" id="2726742"/>
    <lineage>
        <taxon>Bacteria</taxon>
        <taxon>Pseudomonadati</taxon>
        <taxon>Bacteroidota</taxon>
        <taxon>Cytophagia</taxon>
        <taxon>Cytophagales</taxon>
        <taxon>Flammeovirgaceae</taxon>
        <taxon>Flammeovirga</taxon>
    </lineage>
</organism>
<evidence type="ECO:0000259" key="2">
    <source>
        <dbReference type="Pfam" id="PF25876"/>
    </source>
</evidence>
<dbReference type="InterPro" id="IPR058624">
    <property type="entry name" value="MdtA-like_HH"/>
</dbReference>
<dbReference type="Pfam" id="PF25989">
    <property type="entry name" value="YknX_C"/>
    <property type="match status" value="1"/>
</dbReference>
<dbReference type="PANTHER" id="PTHR30158:SF10">
    <property type="entry name" value="CATION EFFLUX PUMP"/>
    <property type="match status" value="1"/>
</dbReference>
<evidence type="ECO:0000259" key="3">
    <source>
        <dbReference type="Pfam" id="PF25917"/>
    </source>
</evidence>
<dbReference type="EMBL" id="JABAIL010000003">
    <property type="protein sequence ID" value="NLR91872.1"/>
    <property type="molecule type" value="Genomic_DNA"/>
</dbReference>
<dbReference type="InterPro" id="IPR058626">
    <property type="entry name" value="MdtA-like_b-barrel"/>
</dbReference>
<feature type="domain" description="Multidrug resistance protein MdtA-like alpha-helical hairpin" evidence="2">
    <location>
        <begin position="96"/>
        <end position="162"/>
    </location>
</feature>
<feature type="domain" description="Multidrug resistance protein MdtA-like beta-barrel" evidence="4">
    <location>
        <begin position="204"/>
        <end position="283"/>
    </location>
</feature>
<reference evidence="6 7" key="1">
    <citation type="submission" date="2020-04" db="EMBL/GenBank/DDBJ databases">
        <title>Flammeovirga sp. SR4, a novel species isolated from seawater.</title>
        <authorList>
            <person name="Wang X."/>
        </authorList>
    </citation>
    <scope>NUCLEOTIDE SEQUENCE [LARGE SCALE GENOMIC DNA]</scope>
    <source>
        <strain evidence="6 7">SR4</strain>
    </source>
</reference>
<name>A0A7X8SKK6_9BACT</name>
<comment type="similarity">
    <text evidence="1">Belongs to the membrane fusion protein (MFP) (TC 8.A.1) family.</text>
</comment>
<dbReference type="NCBIfam" id="TIGR01730">
    <property type="entry name" value="RND_mfp"/>
    <property type="match status" value="1"/>
</dbReference>
<proteinExistence type="inferred from homology"/>
<dbReference type="AlphaFoldDB" id="A0A7X8SKK6"/>
<evidence type="ECO:0000313" key="7">
    <source>
        <dbReference type="Proteomes" id="UP000585050"/>
    </source>
</evidence>
<dbReference type="InterPro" id="IPR058637">
    <property type="entry name" value="YknX-like_C"/>
</dbReference>
<dbReference type="Pfam" id="PF25917">
    <property type="entry name" value="BSH_RND"/>
    <property type="match status" value="1"/>
</dbReference>
<dbReference type="Proteomes" id="UP000585050">
    <property type="component" value="Unassembled WGS sequence"/>
</dbReference>
<sequence length="364" mass="40635">MKKILSLILMGAVFTSCYKKPDLYQAPKVPTVKVSHPHKEEIELYDTYTGYTEALGKVTIVPRVTGTLERRYFEPGEKVRKGQVLFTLEKEPYLSQLNQAKAKVERAKADLEMKKVTYQSYAKLVNTSAVSELKYLQSKANVDEAEAGLLNAIADLEAQKNTYSYTKIKAPISGTISNYYVDNGNVVKAESSTELAYIVNSSKMNIFFTVPATKYYELQKLHESLDGMSVDVLADDNETLLAEGKVIYHDPNVDLKSGSITLKAQVENKDAVLIDGTYVRIKLIKREHENAMLIPQVAIERDQVGPYVYTVESDTVRQHRVKLGEEIGDQIIVKSGVKESDDLIVSGIQRARDGIKVNPVTASK</sequence>
<dbReference type="RefSeq" id="WP_168882584.1">
    <property type="nucleotide sequence ID" value="NZ_JABAIL010000003.1"/>
</dbReference>
<evidence type="ECO:0000256" key="1">
    <source>
        <dbReference type="ARBA" id="ARBA00009477"/>
    </source>
</evidence>
<dbReference type="Gene3D" id="2.40.420.20">
    <property type="match status" value="1"/>
</dbReference>
<dbReference type="PROSITE" id="PS51257">
    <property type="entry name" value="PROKAR_LIPOPROTEIN"/>
    <property type="match status" value="1"/>
</dbReference>
<feature type="domain" description="YknX-like C-terminal permuted SH3-like" evidence="5">
    <location>
        <begin position="293"/>
        <end position="358"/>
    </location>
</feature>
<dbReference type="SUPFAM" id="SSF111369">
    <property type="entry name" value="HlyD-like secretion proteins"/>
    <property type="match status" value="1"/>
</dbReference>
<dbReference type="GO" id="GO:0046677">
    <property type="term" value="P:response to antibiotic"/>
    <property type="evidence" value="ECO:0007669"/>
    <property type="project" value="TreeGrafter"/>
</dbReference>